<feature type="domain" description="Carbohydrate kinase FGGY N-terminal" evidence="13">
    <location>
        <begin position="145"/>
        <end position="279"/>
    </location>
</feature>
<comment type="similarity">
    <text evidence="2 11">Belongs to the FGGY kinase family.</text>
</comment>
<proteinExistence type="inferred from homology"/>
<keyword evidence="7" id="KW-0319">Glycerol metabolism</keyword>
<dbReference type="FunFam" id="3.30.420.40:FF:000007">
    <property type="entry name" value="Glycerol kinase"/>
    <property type="match status" value="1"/>
</dbReference>
<dbReference type="PANTHER" id="PTHR10196">
    <property type="entry name" value="SUGAR KINASE"/>
    <property type="match status" value="1"/>
</dbReference>
<comment type="pathway">
    <text evidence="1">Polyol metabolism; glycerol degradation via glycerol kinase pathway; sn-glycerol 3-phosphate from glycerol: step 1/1.</text>
</comment>
<evidence type="ECO:0000313" key="16">
    <source>
        <dbReference type="Proteomes" id="UP000266841"/>
    </source>
</evidence>
<accession>K0T993</accession>
<protein>
    <recommendedName>
        <fullName evidence="3">glycerol kinase</fullName>
        <ecNumber evidence="3">2.7.1.30</ecNumber>
    </recommendedName>
    <alternativeName>
        <fullName evidence="9">ATP:glycerol 3-phosphotransferase</fullName>
    </alternativeName>
</protein>
<evidence type="ECO:0000256" key="10">
    <source>
        <dbReference type="ARBA" id="ARBA00052101"/>
    </source>
</evidence>
<feature type="domain" description="Carbohydrate kinase FGGY C-terminal" evidence="14">
    <location>
        <begin position="440"/>
        <end position="636"/>
    </location>
</feature>
<evidence type="ECO:0000256" key="5">
    <source>
        <dbReference type="ARBA" id="ARBA00022741"/>
    </source>
</evidence>
<dbReference type="PANTHER" id="PTHR10196:SF69">
    <property type="entry name" value="GLYCEROL KINASE"/>
    <property type="match status" value="1"/>
</dbReference>
<keyword evidence="6 11" id="KW-0418">Kinase</keyword>
<evidence type="ECO:0000256" key="2">
    <source>
        <dbReference type="ARBA" id="ARBA00009156"/>
    </source>
</evidence>
<evidence type="ECO:0000259" key="14">
    <source>
        <dbReference type="Pfam" id="PF02782"/>
    </source>
</evidence>
<feature type="non-terminal residue" evidence="15">
    <location>
        <position position="1"/>
    </location>
</feature>
<evidence type="ECO:0000256" key="6">
    <source>
        <dbReference type="ARBA" id="ARBA00022777"/>
    </source>
</evidence>
<evidence type="ECO:0000256" key="12">
    <source>
        <dbReference type="SAM" id="MobiDB-lite"/>
    </source>
</evidence>
<evidence type="ECO:0000256" key="9">
    <source>
        <dbReference type="ARBA" id="ARBA00043149"/>
    </source>
</evidence>
<dbReference type="GO" id="GO:0005739">
    <property type="term" value="C:mitochondrion"/>
    <property type="evidence" value="ECO:0007669"/>
    <property type="project" value="TreeGrafter"/>
</dbReference>
<reference evidence="15 16" key="1">
    <citation type="journal article" date="2012" name="Genome Biol.">
        <title>Genome and low-iron response of an oceanic diatom adapted to chronic iron limitation.</title>
        <authorList>
            <person name="Lommer M."/>
            <person name="Specht M."/>
            <person name="Roy A.S."/>
            <person name="Kraemer L."/>
            <person name="Andreson R."/>
            <person name="Gutowska M.A."/>
            <person name="Wolf J."/>
            <person name="Bergner S.V."/>
            <person name="Schilhabel M.B."/>
            <person name="Klostermeier U.C."/>
            <person name="Beiko R.G."/>
            <person name="Rosenstiel P."/>
            <person name="Hippler M."/>
            <person name="Laroche J."/>
        </authorList>
    </citation>
    <scope>NUCLEOTIDE SEQUENCE [LARGE SCALE GENOMIC DNA]</scope>
    <source>
        <strain evidence="15 16">CCMP1005</strain>
    </source>
</reference>
<dbReference type="eggNOG" id="KOG2517">
    <property type="taxonomic scope" value="Eukaryota"/>
</dbReference>
<dbReference type="UniPathway" id="UPA00618">
    <property type="reaction ID" value="UER00672"/>
</dbReference>
<keyword evidence="4 11" id="KW-0808">Transferase</keyword>
<dbReference type="SUPFAM" id="SSF53067">
    <property type="entry name" value="Actin-like ATPase domain"/>
    <property type="match status" value="2"/>
</dbReference>
<dbReference type="InterPro" id="IPR018485">
    <property type="entry name" value="FGGY_C"/>
</dbReference>
<feature type="compositionally biased region" description="Basic and acidic residues" evidence="12">
    <location>
        <begin position="366"/>
        <end position="377"/>
    </location>
</feature>
<dbReference type="GO" id="GO:0019563">
    <property type="term" value="P:glycerol catabolic process"/>
    <property type="evidence" value="ECO:0007669"/>
    <property type="project" value="UniProtKB-UniPathway"/>
</dbReference>
<dbReference type="Pfam" id="PF00370">
    <property type="entry name" value="FGGY_N"/>
    <property type="match status" value="1"/>
</dbReference>
<dbReference type="GO" id="GO:0004370">
    <property type="term" value="F:glycerol kinase activity"/>
    <property type="evidence" value="ECO:0007669"/>
    <property type="project" value="UniProtKB-EC"/>
</dbReference>
<feature type="region of interest" description="Disordered" evidence="12">
    <location>
        <begin position="278"/>
        <end position="298"/>
    </location>
</feature>
<evidence type="ECO:0000256" key="8">
    <source>
        <dbReference type="ARBA" id="ARBA00022840"/>
    </source>
</evidence>
<dbReference type="AlphaFoldDB" id="K0T993"/>
<dbReference type="PROSITE" id="PS00445">
    <property type="entry name" value="FGGY_KINASES_2"/>
    <property type="match status" value="1"/>
</dbReference>
<evidence type="ECO:0000259" key="13">
    <source>
        <dbReference type="Pfam" id="PF00370"/>
    </source>
</evidence>
<dbReference type="InterPro" id="IPR018483">
    <property type="entry name" value="Carb_kinase_FGGY_CS"/>
</dbReference>
<dbReference type="GO" id="GO:0005524">
    <property type="term" value="F:ATP binding"/>
    <property type="evidence" value="ECO:0007669"/>
    <property type="project" value="UniProtKB-KW"/>
</dbReference>
<dbReference type="OrthoDB" id="5422795at2759"/>
<name>K0T993_THAOC</name>
<keyword evidence="8" id="KW-0067">ATP-binding</keyword>
<gene>
    <name evidence="15" type="ORF">THAOC_11907</name>
</gene>
<dbReference type="Proteomes" id="UP000266841">
    <property type="component" value="Unassembled WGS sequence"/>
</dbReference>
<sequence length="686" mass="73151">FGFSARTFRPPDAPLALSLVATLRFLALRGRSDDLSALAVARLNTRGVLKLPRLMSVALSHGHGNCSSVGDDLTGHPILPSPSQSSSVQAESCRVSFRRAFGAGVTAFGAATPVPPKTTQQQRNESTKHITLDERSGGDRPPSLVGSIDQGTSSSRFLLVDSDGSLLSTAQVEFRQIFPESSPHRPGGSCVGWHEHDPFDIYDSVAACVARTFEELAGLGLDLTEESGRAGLVKTVGITNQRETTVAWNDRTGRVYHNAIVWDDTRTAPTAEAIIRENSTGASGGGGHRPAQGQNGPADRVVLRRDEGAVAHRQHPRAAGRPDLRRRAPARAVRDGRRLAAVHAHGIPPGGVGGRAGRASRARGRRVQDGGVEREPVADDGPGVAEMGRGDRGVRLPARLHPRHRVPGDGLALRGVVVGSMLGDQQAALFGQSCFNAGEAKCTYGTGLFLLMVTGGVPVPSKNGLLTTVAYQLCDKAGQKLPPVYALEGSVAFSGSTIGWLRDRIELIGSASETEALALSVPCNGNMYLVPAFSGLFCPHWKSSARGCIVGLTATHSKAHIVRAALEASAFQAKEVFDAMIIDSQVNLLENLRVDGGATANKFLLQFQADLLNVPVIRPKYLETTAMGVAYGAGLAVGLWTLSDLKEKWKQDRVFSPTMPEAVRVRNLKGWSKAIKRSLEWTEEDD</sequence>
<evidence type="ECO:0000256" key="1">
    <source>
        <dbReference type="ARBA" id="ARBA00005190"/>
    </source>
</evidence>
<dbReference type="GO" id="GO:0006641">
    <property type="term" value="P:triglyceride metabolic process"/>
    <property type="evidence" value="ECO:0007669"/>
    <property type="project" value="TreeGrafter"/>
</dbReference>
<dbReference type="EC" id="2.7.1.30" evidence="3"/>
<dbReference type="CDD" id="cd07769">
    <property type="entry name" value="ASKHA_NBD_FGGY_GK"/>
    <property type="match status" value="1"/>
</dbReference>
<feature type="region of interest" description="Disordered" evidence="12">
    <location>
        <begin position="108"/>
        <end position="150"/>
    </location>
</feature>
<keyword evidence="5" id="KW-0547">Nucleotide-binding</keyword>
<dbReference type="InterPro" id="IPR043129">
    <property type="entry name" value="ATPase_NBD"/>
</dbReference>
<keyword evidence="16" id="KW-1185">Reference proteome</keyword>
<comment type="caution">
    <text evidence="15">The sequence shown here is derived from an EMBL/GenBank/DDBJ whole genome shotgun (WGS) entry which is preliminary data.</text>
</comment>
<evidence type="ECO:0000256" key="4">
    <source>
        <dbReference type="ARBA" id="ARBA00022679"/>
    </source>
</evidence>
<evidence type="ECO:0000256" key="11">
    <source>
        <dbReference type="RuleBase" id="RU003733"/>
    </source>
</evidence>
<dbReference type="Gene3D" id="3.30.420.40">
    <property type="match status" value="2"/>
</dbReference>
<dbReference type="GO" id="GO:0046167">
    <property type="term" value="P:glycerol-3-phosphate biosynthetic process"/>
    <property type="evidence" value="ECO:0007669"/>
    <property type="project" value="TreeGrafter"/>
</dbReference>
<dbReference type="Pfam" id="PF02782">
    <property type="entry name" value="FGGY_C"/>
    <property type="match status" value="1"/>
</dbReference>
<feature type="compositionally biased region" description="Basic and acidic residues" evidence="12">
    <location>
        <begin position="125"/>
        <end position="138"/>
    </location>
</feature>
<dbReference type="EMBL" id="AGNL01013675">
    <property type="protein sequence ID" value="EJK67102.1"/>
    <property type="molecule type" value="Genomic_DNA"/>
</dbReference>
<dbReference type="InterPro" id="IPR018484">
    <property type="entry name" value="FGGY_N"/>
</dbReference>
<evidence type="ECO:0000256" key="7">
    <source>
        <dbReference type="ARBA" id="ARBA00022798"/>
    </source>
</evidence>
<organism evidence="15 16">
    <name type="scientific">Thalassiosira oceanica</name>
    <name type="common">Marine diatom</name>
    <dbReference type="NCBI Taxonomy" id="159749"/>
    <lineage>
        <taxon>Eukaryota</taxon>
        <taxon>Sar</taxon>
        <taxon>Stramenopiles</taxon>
        <taxon>Ochrophyta</taxon>
        <taxon>Bacillariophyta</taxon>
        <taxon>Coscinodiscophyceae</taxon>
        <taxon>Thalassiosirophycidae</taxon>
        <taxon>Thalassiosirales</taxon>
        <taxon>Thalassiosiraceae</taxon>
        <taxon>Thalassiosira</taxon>
    </lineage>
</organism>
<evidence type="ECO:0000256" key="3">
    <source>
        <dbReference type="ARBA" id="ARBA00012099"/>
    </source>
</evidence>
<dbReference type="OMA" id="FGTMESW"/>
<feature type="region of interest" description="Disordered" evidence="12">
    <location>
        <begin position="344"/>
        <end position="390"/>
    </location>
</feature>
<evidence type="ECO:0000313" key="15">
    <source>
        <dbReference type="EMBL" id="EJK67102.1"/>
    </source>
</evidence>
<comment type="catalytic activity">
    <reaction evidence="10">
        <text>glycerol + ATP = sn-glycerol 3-phosphate + ADP + H(+)</text>
        <dbReference type="Rhea" id="RHEA:21644"/>
        <dbReference type="ChEBI" id="CHEBI:15378"/>
        <dbReference type="ChEBI" id="CHEBI:17754"/>
        <dbReference type="ChEBI" id="CHEBI:30616"/>
        <dbReference type="ChEBI" id="CHEBI:57597"/>
        <dbReference type="ChEBI" id="CHEBI:456216"/>
        <dbReference type="EC" id="2.7.1.30"/>
    </reaction>
</comment>